<dbReference type="EMBL" id="FLTX01000049">
    <property type="protein sequence ID" value="SBV52338.1"/>
    <property type="molecule type" value="Genomic_DNA"/>
</dbReference>
<dbReference type="OrthoDB" id="6059161at2"/>
<dbReference type="Proteomes" id="UP000092503">
    <property type="component" value="Unassembled WGS sequence"/>
</dbReference>
<dbReference type="Pfam" id="PF22014">
    <property type="entry name" value="DUF6932"/>
    <property type="match status" value="1"/>
</dbReference>
<gene>
    <name evidence="1" type="ORF">XBLMG947_3133</name>
</gene>
<dbReference type="STRING" id="56449.XBLMG947_3133"/>
<organism evidence="1 2">
    <name type="scientific">Xanthomonas bromi</name>
    <dbReference type="NCBI Taxonomy" id="56449"/>
    <lineage>
        <taxon>Bacteria</taxon>
        <taxon>Pseudomonadati</taxon>
        <taxon>Pseudomonadota</taxon>
        <taxon>Gammaproteobacteria</taxon>
        <taxon>Lysobacterales</taxon>
        <taxon>Lysobacteraceae</taxon>
        <taxon>Xanthomonas</taxon>
    </lineage>
</organism>
<sequence>MMYRQWMADHAKAGANIKDIAKTALSLPLFNADQKINVDRVVHTVADYFGINIWSFKVAGSARFGFSLNTGECFDPRFSDLDIALISSELFAKCCSTDLYPLGDVRFPDSQLPLPQRAKYRKFISELSRSHERNFSQISIAVHRDLASVVCTTASAIERFFRPNSLSPQIADRLNQDRVIALDAQPGHGFFPNNIADATPFNSAPFVVDWDHIQNHYLANSRRRDIYDSLGLFIQLVEEVAELSCCLIGGSFIDPEVEHPADIDVVIFYTARSGLDRDLGRMLKKITNRALMRDIDVRFVPCDTAPWITIKIAAFFTTLYQASRDGRPRPGPLLTIDQSI</sequence>
<reference evidence="1 2" key="1">
    <citation type="submission" date="2016-06" db="EMBL/GenBank/DDBJ databases">
        <authorList>
            <person name="Kjaerup R.B."/>
            <person name="Dalgaard T.S."/>
            <person name="Juul-Madsen H.R."/>
        </authorList>
    </citation>
    <scope>NUCLEOTIDE SEQUENCE [LARGE SCALE GENOMIC DNA]</scope>
    <source>
        <strain evidence="1">LMG947</strain>
    </source>
</reference>
<proteinExistence type="predicted"/>
<dbReference type="AlphaFoldDB" id="A0A1C3NPT0"/>
<dbReference type="InterPro" id="IPR053860">
    <property type="entry name" value="DUF6932"/>
</dbReference>
<accession>A0A1C3NPT0</accession>
<protein>
    <submittedName>
        <fullName evidence="1">Uncharacterized protein</fullName>
    </submittedName>
</protein>
<evidence type="ECO:0000313" key="2">
    <source>
        <dbReference type="Proteomes" id="UP000092503"/>
    </source>
</evidence>
<dbReference type="RefSeq" id="WP_146090486.1">
    <property type="nucleotide sequence ID" value="NZ_MDCE01000040.1"/>
</dbReference>
<name>A0A1C3NPT0_9XANT</name>
<evidence type="ECO:0000313" key="1">
    <source>
        <dbReference type="EMBL" id="SBV52338.1"/>
    </source>
</evidence>